<reference evidence="1" key="1">
    <citation type="submission" date="2020-08" db="EMBL/GenBank/DDBJ databases">
        <title>Multicomponent nature underlies the extraordinary mechanical properties of spider dragline silk.</title>
        <authorList>
            <person name="Kono N."/>
            <person name="Nakamura H."/>
            <person name="Mori M."/>
            <person name="Yoshida Y."/>
            <person name="Ohtoshi R."/>
            <person name="Malay A.D."/>
            <person name="Moran D.A.P."/>
            <person name="Tomita M."/>
            <person name="Numata K."/>
            <person name="Arakawa K."/>
        </authorList>
    </citation>
    <scope>NUCLEOTIDE SEQUENCE</scope>
</reference>
<comment type="caution">
    <text evidence="1">The sequence shown here is derived from an EMBL/GenBank/DDBJ whole genome shotgun (WGS) entry which is preliminary data.</text>
</comment>
<dbReference type="Proteomes" id="UP000887013">
    <property type="component" value="Unassembled WGS sequence"/>
</dbReference>
<dbReference type="AlphaFoldDB" id="A0A8X6UKM7"/>
<protein>
    <submittedName>
        <fullName evidence="1">Uncharacterized protein</fullName>
    </submittedName>
</protein>
<name>A0A8X6UKM7_NEPPI</name>
<sequence>MFDFWASNQRWRCTLCTNSWIHFRTRTPLGTDELSCSMHANMFKTGDFLKLYAKRSFTYGTKAYPMFNALAKLEPNEKFSAFKMLHTASGGTSRILLVMIG</sequence>
<accession>A0A8X6UKM7</accession>
<organism evidence="1 2">
    <name type="scientific">Nephila pilipes</name>
    <name type="common">Giant wood spider</name>
    <name type="synonym">Nephila maculata</name>
    <dbReference type="NCBI Taxonomy" id="299642"/>
    <lineage>
        <taxon>Eukaryota</taxon>
        <taxon>Metazoa</taxon>
        <taxon>Ecdysozoa</taxon>
        <taxon>Arthropoda</taxon>
        <taxon>Chelicerata</taxon>
        <taxon>Arachnida</taxon>
        <taxon>Araneae</taxon>
        <taxon>Araneomorphae</taxon>
        <taxon>Entelegynae</taxon>
        <taxon>Araneoidea</taxon>
        <taxon>Nephilidae</taxon>
        <taxon>Nephila</taxon>
    </lineage>
</organism>
<gene>
    <name evidence="1" type="ORF">NPIL_440221</name>
</gene>
<proteinExistence type="predicted"/>
<evidence type="ECO:0000313" key="2">
    <source>
        <dbReference type="Proteomes" id="UP000887013"/>
    </source>
</evidence>
<evidence type="ECO:0000313" key="1">
    <source>
        <dbReference type="EMBL" id="GFU45029.1"/>
    </source>
</evidence>
<keyword evidence="2" id="KW-1185">Reference proteome</keyword>
<dbReference type="EMBL" id="BMAW01036674">
    <property type="protein sequence ID" value="GFU45029.1"/>
    <property type="molecule type" value="Genomic_DNA"/>
</dbReference>